<dbReference type="EMBL" id="JBHLWO010000001">
    <property type="protein sequence ID" value="MFC0317858.1"/>
    <property type="molecule type" value="Genomic_DNA"/>
</dbReference>
<evidence type="ECO:0000256" key="5">
    <source>
        <dbReference type="ARBA" id="ARBA00022692"/>
    </source>
</evidence>
<evidence type="ECO:0000313" key="10">
    <source>
        <dbReference type="Proteomes" id="UP001589774"/>
    </source>
</evidence>
<keyword evidence="8" id="KW-0175">Coiled coil</keyword>
<accession>A0ABV6HG37</accession>
<dbReference type="PANTHER" id="PTHR30026:SF23">
    <property type="entry name" value="TO APRF-PUTATIVE OUTER MEMBRANE EFFLUX PROTEIN OR SECRETED ALKALINE PHOSPHATASE-RELATED"/>
    <property type="match status" value="1"/>
</dbReference>
<sequence>MNFLKYNIQLGLCLVITLLSPVCGRTQQMRAEALSLEKAWQLADLNSKKIQISEMDVQASAARLQIAKDGRLPEVSIHGQYAYVFNMPIYEDGLFHTPKQFPVDRKYYKAGAEAYLNLYNGGKTGREIMYAKKEQEIVEVEHHRTAADIHFSVAVHYYDVYRNQAYRTLLLHDIKEREKQLEEIKQLYANGTVLKSDVLRAELRLSKQRMLLIEINNSIKIAGQRLNVLIGKPDDTPVQLDVDTGGHAAFQLQSLQTYLDEAHAHAFNGLLSGKAKELRALNLQQVKSNTSPKVGFFAEYGYGYPQIQFYPYSLALYGSGMAGIKLSIPISGLYTNKHKVQEASLALKQQEIAYENAHDEIRQAVEEAYLRCTEAMKKIEVAKENIKQAAESYRIMRNTYFNQLSLLTDFLDAETQLLQSRFELSTAQANAQVQFYKLQRTIGNL</sequence>
<evidence type="ECO:0000256" key="6">
    <source>
        <dbReference type="ARBA" id="ARBA00023136"/>
    </source>
</evidence>
<comment type="similarity">
    <text evidence="2">Belongs to the outer membrane factor (OMF) (TC 1.B.17) family.</text>
</comment>
<keyword evidence="3" id="KW-0813">Transport</keyword>
<evidence type="ECO:0000256" key="3">
    <source>
        <dbReference type="ARBA" id="ARBA00022448"/>
    </source>
</evidence>
<dbReference type="InterPro" id="IPR051906">
    <property type="entry name" value="TolC-like"/>
</dbReference>
<evidence type="ECO:0000256" key="8">
    <source>
        <dbReference type="SAM" id="Coils"/>
    </source>
</evidence>
<evidence type="ECO:0000256" key="7">
    <source>
        <dbReference type="ARBA" id="ARBA00023237"/>
    </source>
</evidence>
<evidence type="ECO:0000256" key="1">
    <source>
        <dbReference type="ARBA" id="ARBA00004442"/>
    </source>
</evidence>
<organism evidence="9 10">
    <name type="scientific">Olivibacter oleidegradans</name>
    <dbReference type="NCBI Taxonomy" id="760123"/>
    <lineage>
        <taxon>Bacteria</taxon>
        <taxon>Pseudomonadati</taxon>
        <taxon>Bacteroidota</taxon>
        <taxon>Sphingobacteriia</taxon>
        <taxon>Sphingobacteriales</taxon>
        <taxon>Sphingobacteriaceae</taxon>
        <taxon>Olivibacter</taxon>
    </lineage>
</organism>
<dbReference type="Proteomes" id="UP001589774">
    <property type="component" value="Unassembled WGS sequence"/>
</dbReference>
<proteinExistence type="inferred from homology"/>
<dbReference type="PANTHER" id="PTHR30026">
    <property type="entry name" value="OUTER MEMBRANE PROTEIN TOLC"/>
    <property type="match status" value="1"/>
</dbReference>
<dbReference type="SUPFAM" id="SSF56954">
    <property type="entry name" value="Outer membrane efflux proteins (OEP)"/>
    <property type="match status" value="1"/>
</dbReference>
<comment type="subcellular location">
    <subcellularLocation>
        <location evidence="1">Cell outer membrane</location>
    </subcellularLocation>
</comment>
<keyword evidence="7" id="KW-0998">Cell outer membrane</keyword>
<dbReference type="InterPro" id="IPR003423">
    <property type="entry name" value="OMP_efflux"/>
</dbReference>
<name>A0ABV6HG37_9SPHI</name>
<evidence type="ECO:0000256" key="4">
    <source>
        <dbReference type="ARBA" id="ARBA00022452"/>
    </source>
</evidence>
<keyword evidence="10" id="KW-1185">Reference proteome</keyword>
<evidence type="ECO:0000313" key="9">
    <source>
        <dbReference type="EMBL" id="MFC0317858.1"/>
    </source>
</evidence>
<feature type="coiled-coil region" evidence="8">
    <location>
        <begin position="340"/>
        <end position="399"/>
    </location>
</feature>
<keyword evidence="5" id="KW-0812">Transmembrane</keyword>
<keyword evidence="4" id="KW-1134">Transmembrane beta strand</keyword>
<dbReference type="Pfam" id="PF02321">
    <property type="entry name" value="OEP"/>
    <property type="match status" value="2"/>
</dbReference>
<dbReference type="RefSeq" id="WP_130854389.1">
    <property type="nucleotide sequence ID" value="NZ_JBHLWO010000001.1"/>
</dbReference>
<gene>
    <name evidence="9" type="ORF">ACFFI0_06040</name>
</gene>
<evidence type="ECO:0000256" key="2">
    <source>
        <dbReference type="ARBA" id="ARBA00007613"/>
    </source>
</evidence>
<protein>
    <submittedName>
        <fullName evidence="9">TolC family protein</fullName>
    </submittedName>
</protein>
<keyword evidence="6" id="KW-0472">Membrane</keyword>
<reference evidence="9 10" key="1">
    <citation type="submission" date="2024-09" db="EMBL/GenBank/DDBJ databases">
        <authorList>
            <person name="Sun Q."/>
            <person name="Mori K."/>
        </authorList>
    </citation>
    <scope>NUCLEOTIDE SEQUENCE [LARGE SCALE GENOMIC DNA]</scope>
    <source>
        <strain evidence="9 10">CCM 7765</strain>
    </source>
</reference>
<dbReference type="Gene3D" id="1.20.1600.10">
    <property type="entry name" value="Outer membrane efflux proteins (OEP)"/>
    <property type="match status" value="1"/>
</dbReference>
<comment type="caution">
    <text evidence="9">The sequence shown here is derived from an EMBL/GenBank/DDBJ whole genome shotgun (WGS) entry which is preliminary data.</text>
</comment>